<protein>
    <submittedName>
        <fullName evidence="1">Putative LRR receptor-like serine/threonine-protein kinase At4g08850</fullName>
    </submittedName>
</protein>
<evidence type="ECO:0000313" key="1">
    <source>
        <dbReference type="EMBL" id="MBX34804.1"/>
    </source>
</evidence>
<dbReference type="GO" id="GO:0016301">
    <property type="term" value="F:kinase activity"/>
    <property type="evidence" value="ECO:0007669"/>
    <property type="project" value="UniProtKB-KW"/>
</dbReference>
<name>A0A2P2MX48_RHIMU</name>
<keyword evidence="1" id="KW-0675">Receptor</keyword>
<organism evidence="1">
    <name type="scientific">Rhizophora mucronata</name>
    <name type="common">Asiatic mangrove</name>
    <dbReference type="NCBI Taxonomy" id="61149"/>
    <lineage>
        <taxon>Eukaryota</taxon>
        <taxon>Viridiplantae</taxon>
        <taxon>Streptophyta</taxon>
        <taxon>Embryophyta</taxon>
        <taxon>Tracheophyta</taxon>
        <taxon>Spermatophyta</taxon>
        <taxon>Magnoliopsida</taxon>
        <taxon>eudicotyledons</taxon>
        <taxon>Gunneridae</taxon>
        <taxon>Pentapetalae</taxon>
        <taxon>rosids</taxon>
        <taxon>fabids</taxon>
        <taxon>Malpighiales</taxon>
        <taxon>Rhizophoraceae</taxon>
        <taxon>Rhizophora</taxon>
    </lineage>
</organism>
<reference evidence="1" key="1">
    <citation type="submission" date="2018-02" db="EMBL/GenBank/DDBJ databases">
        <title>Rhizophora mucronata_Transcriptome.</title>
        <authorList>
            <person name="Meera S.P."/>
            <person name="Sreeshan A."/>
            <person name="Augustine A."/>
        </authorList>
    </citation>
    <scope>NUCLEOTIDE SEQUENCE</scope>
    <source>
        <tissue evidence="1">Leaf</tissue>
    </source>
</reference>
<dbReference type="AlphaFoldDB" id="A0A2P2MX48"/>
<sequence>MPNSSHGMHFSLEVLHPVLLGEFCVLQKVEALYSKNVALWKCCLVHASLSTLSYAILVIKPLCCHNYFLKLYLSFVVPNREGASAF</sequence>
<accession>A0A2P2MX48</accession>
<keyword evidence="1" id="KW-0808">Transferase</keyword>
<keyword evidence="1" id="KW-0418">Kinase</keyword>
<dbReference type="EMBL" id="GGEC01054320">
    <property type="protein sequence ID" value="MBX34804.1"/>
    <property type="molecule type" value="Transcribed_RNA"/>
</dbReference>
<proteinExistence type="predicted"/>